<dbReference type="Proteomes" id="UP000033423">
    <property type="component" value="Unassembled WGS sequence"/>
</dbReference>
<feature type="region of interest" description="Disordered" evidence="1">
    <location>
        <begin position="1"/>
        <end position="53"/>
    </location>
</feature>
<organism evidence="2 3">
    <name type="scientific">Candidatus Magnetobacterium bavaricum</name>
    <dbReference type="NCBI Taxonomy" id="29290"/>
    <lineage>
        <taxon>Bacteria</taxon>
        <taxon>Pseudomonadati</taxon>
        <taxon>Nitrospirota</taxon>
        <taxon>Thermodesulfovibrionia</taxon>
        <taxon>Thermodesulfovibrionales</taxon>
        <taxon>Candidatus Magnetobacteriaceae</taxon>
        <taxon>Candidatus Magnetobacterium</taxon>
    </lineage>
</organism>
<evidence type="ECO:0000313" key="3">
    <source>
        <dbReference type="Proteomes" id="UP000033423"/>
    </source>
</evidence>
<keyword evidence="3" id="KW-1185">Reference proteome</keyword>
<sequence length="53" mass="5873">MANLLSNQVYPGTKKKGSRGLAPLQGRSEEGQERPGATKKLRRPPSFSYYHAI</sequence>
<name>A0A0F3GR36_9BACT</name>
<protein>
    <submittedName>
        <fullName evidence="2">Uncharacterized protein</fullName>
    </submittedName>
</protein>
<accession>A0A0F3GR36</accession>
<dbReference type="AlphaFoldDB" id="A0A0F3GR36"/>
<proteinExistence type="predicted"/>
<evidence type="ECO:0000256" key="1">
    <source>
        <dbReference type="SAM" id="MobiDB-lite"/>
    </source>
</evidence>
<evidence type="ECO:0000313" key="2">
    <source>
        <dbReference type="EMBL" id="KJU83168.1"/>
    </source>
</evidence>
<dbReference type="EMBL" id="LACI01002003">
    <property type="protein sequence ID" value="KJU83168.1"/>
    <property type="molecule type" value="Genomic_DNA"/>
</dbReference>
<gene>
    <name evidence="2" type="ORF">MBAV_004639</name>
</gene>
<reference evidence="2 3" key="1">
    <citation type="submission" date="2015-02" db="EMBL/GenBank/DDBJ databases">
        <title>Single-cell genomics of uncultivated deep-branching MTB reveals a conserved set of magnetosome genes.</title>
        <authorList>
            <person name="Kolinko S."/>
            <person name="Richter M."/>
            <person name="Glockner F.O."/>
            <person name="Brachmann A."/>
            <person name="Schuler D."/>
        </authorList>
    </citation>
    <scope>NUCLEOTIDE SEQUENCE [LARGE SCALE GENOMIC DNA]</scope>
    <source>
        <strain evidence="2">TM-1</strain>
    </source>
</reference>
<comment type="caution">
    <text evidence="2">The sequence shown here is derived from an EMBL/GenBank/DDBJ whole genome shotgun (WGS) entry which is preliminary data.</text>
</comment>
<feature type="compositionally biased region" description="Polar residues" evidence="1">
    <location>
        <begin position="1"/>
        <end position="10"/>
    </location>
</feature>